<comment type="similarity">
    <text evidence="1 9 10">Belongs to the ferrochelatase family.</text>
</comment>
<keyword evidence="6 9" id="KW-0456">Lyase</keyword>
<dbReference type="OrthoDB" id="9809741at2"/>
<dbReference type="PANTHER" id="PTHR11108:SF1">
    <property type="entry name" value="FERROCHELATASE, MITOCHONDRIAL"/>
    <property type="match status" value="1"/>
</dbReference>
<comment type="function">
    <text evidence="9 10">Catalyzes the ferrous insertion into protoporphyrin IX.</text>
</comment>
<dbReference type="NCBIfam" id="TIGR00109">
    <property type="entry name" value="hemH"/>
    <property type="match status" value="1"/>
</dbReference>
<dbReference type="Pfam" id="PF00762">
    <property type="entry name" value="Ferrochelatase"/>
    <property type="match status" value="1"/>
</dbReference>
<dbReference type="CDD" id="cd03411">
    <property type="entry name" value="Ferrochelatase_N"/>
    <property type="match status" value="1"/>
</dbReference>
<dbReference type="RefSeq" id="WP_123399347.1">
    <property type="nucleotide sequence ID" value="NZ_RJVI01000001.1"/>
</dbReference>
<dbReference type="CDD" id="cd00419">
    <property type="entry name" value="Ferrochelatase_C"/>
    <property type="match status" value="1"/>
</dbReference>
<evidence type="ECO:0000256" key="2">
    <source>
        <dbReference type="ARBA" id="ARBA00022490"/>
    </source>
</evidence>
<feature type="binding site" evidence="9">
    <location>
        <position position="280"/>
    </location>
    <ligand>
        <name>Fe(2+)</name>
        <dbReference type="ChEBI" id="CHEBI:29033"/>
    </ligand>
</feature>
<keyword evidence="12" id="KW-1185">Reference proteome</keyword>
<protein>
    <recommendedName>
        <fullName evidence="9 10">Ferrochelatase</fullName>
        <ecNumber evidence="9 10">4.98.1.1</ecNumber>
    </recommendedName>
    <alternativeName>
        <fullName evidence="9">Heme synthase</fullName>
    </alternativeName>
    <alternativeName>
        <fullName evidence="9">Protoheme ferro-lyase</fullName>
    </alternativeName>
</protein>
<evidence type="ECO:0000256" key="5">
    <source>
        <dbReference type="ARBA" id="ARBA00023133"/>
    </source>
</evidence>
<reference evidence="11 12" key="1">
    <citation type="submission" date="2018-11" db="EMBL/GenBank/DDBJ databases">
        <title>Genomic Encyclopedia of Type Strains, Phase IV (KMG-IV): sequencing the most valuable type-strain genomes for metagenomic binning, comparative biology and taxonomic classification.</title>
        <authorList>
            <person name="Goeker M."/>
        </authorList>
    </citation>
    <scope>NUCLEOTIDE SEQUENCE [LARGE SCALE GENOMIC DNA]</scope>
    <source>
        <strain evidence="11 12">DSM 100275</strain>
    </source>
</reference>
<evidence type="ECO:0000256" key="9">
    <source>
        <dbReference type="HAMAP-Rule" id="MF_00323"/>
    </source>
</evidence>
<dbReference type="InterPro" id="IPR033659">
    <property type="entry name" value="Ferrochelatase_N"/>
</dbReference>
<comment type="subcellular location">
    <subcellularLocation>
        <location evidence="9 10">Cytoplasm</location>
    </subcellularLocation>
</comment>
<keyword evidence="5 9" id="KW-0350">Heme biosynthesis</keyword>
<dbReference type="GO" id="GO:0006783">
    <property type="term" value="P:heme biosynthetic process"/>
    <property type="evidence" value="ECO:0007669"/>
    <property type="project" value="UniProtKB-UniRule"/>
</dbReference>
<comment type="catalytic activity">
    <reaction evidence="9 10">
        <text>heme b + 2 H(+) = protoporphyrin IX + Fe(2+)</text>
        <dbReference type="Rhea" id="RHEA:22584"/>
        <dbReference type="ChEBI" id="CHEBI:15378"/>
        <dbReference type="ChEBI" id="CHEBI:29033"/>
        <dbReference type="ChEBI" id="CHEBI:57306"/>
        <dbReference type="ChEBI" id="CHEBI:60344"/>
        <dbReference type="EC" id="4.98.1.1"/>
    </reaction>
</comment>
<dbReference type="PANTHER" id="PTHR11108">
    <property type="entry name" value="FERROCHELATASE"/>
    <property type="match status" value="1"/>
</dbReference>
<dbReference type="InterPro" id="IPR001015">
    <property type="entry name" value="Ferrochelatase"/>
</dbReference>
<evidence type="ECO:0000256" key="10">
    <source>
        <dbReference type="RuleBase" id="RU000607"/>
    </source>
</evidence>
<dbReference type="SUPFAM" id="SSF53800">
    <property type="entry name" value="Chelatase"/>
    <property type="match status" value="1"/>
</dbReference>
<comment type="pathway">
    <text evidence="9 10">Porphyrin-containing compound metabolism; protoheme biosynthesis; protoheme from protoporphyrin-IX: step 1/1.</text>
</comment>
<accession>A0A3N1Y684</accession>
<evidence type="ECO:0000256" key="3">
    <source>
        <dbReference type="ARBA" id="ARBA00022723"/>
    </source>
</evidence>
<dbReference type="EC" id="4.98.1.1" evidence="9 10"/>
<dbReference type="Proteomes" id="UP000276634">
    <property type="component" value="Unassembled WGS sequence"/>
</dbReference>
<keyword evidence="7 9" id="KW-0627">Porphyrin biosynthesis</keyword>
<dbReference type="PROSITE" id="PS00534">
    <property type="entry name" value="FERROCHELATASE"/>
    <property type="match status" value="1"/>
</dbReference>
<name>A0A3N1Y684_9GAMM</name>
<dbReference type="InterPro" id="IPR033644">
    <property type="entry name" value="Ferrochelatase_C"/>
</dbReference>
<keyword evidence="2 9" id="KW-0963">Cytoplasm</keyword>
<dbReference type="AlphaFoldDB" id="A0A3N1Y684"/>
<keyword evidence="4 9" id="KW-0408">Iron</keyword>
<dbReference type="UniPathway" id="UPA00252">
    <property type="reaction ID" value="UER00325"/>
</dbReference>
<dbReference type="HAMAP" id="MF_00323">
    <property type="entry name" value="Ferrochelatase"/>
    <property type="match status" value="1"/>
</dbReference>
<evidence type="ECO:0000313" key="12">
    <source>
        <dbReference type="Proteomes" id="UP000276634"/>
    </source>
</evidence>
<organism evidence="11 12">
    <name type="scientific">Inmirania thermothiophila</name>
    <dbReference type="NCBI Taxonomy" id="1750597"/>
    <lineage>
        <taxon>Bacteria</taxon>
        <taxon>Pseudomonadati</taxon>
        <taxon>Pseudomonadota</taxon>
        <taxon>Gammaproteobacteria</taxon>
        <taxon>Chromatiales</taxon>
        <taxon>Ectothiorhodospiraceae</taxon>
        <taxon>Inmirania</taxon>
    </lineage>
</organism>
<dbReference type="Gene3D" id="3.40.50.1400">
    <property type="match status" value="2"/>
</dbReference>
<dbReference type="GO" id="GO:0046872">
    <property type="term" value="F:metal ion binding"/>
    <property type="evidence" value="ECO:0007669"/>
    <property type="project" value="UniProtKB-KW"/>
</dbReference>
<evidence type="ECO:0000256" key="1">
    <source>
        <dbReference type="ARBA" id="ARBA00007718"/>
    </source>
</evidence>
<evidence type="ECO:0000256" key="7">
    <source>
        <dbReference type="ARBA" id="ARBA00023244"/>
    </source>
</evidence>
<evidence type="ECO:0000256" key="6">
    <source>
        <dbReference type="ARBA" id="ARBA00023239"/>
    </source>
</evidence>
<proteinExistence type="inferred from homology"/>
<comment type="catalytic activity">
    <reaction evidence="8">
        <text>Fe-coproporphyrin III + 2 H(+) = coproporphyrin III + Fe(2+)</text>
        <dbReference type="Rhea" id="RHEA:49572"/>
        <dbReference type="ChEBI" id="CHEBI:15378"/>
        <dbReference type="ChEBI" id="CHEBI:29033"/>
        <dbReference type="ChEBI" id="CHEBI:68438"/>
        <dbReference type="ChEBI" id="CHEBI:131725"/>
        <dbReference type="EC" id="4.99.1.9"/>
    </reaction>
    <physiologicalReaction direction="right-to-left" evidence="8">
        <dbReference type="Rhea" id="RHEA:49574"/>
    </physiologicalReaction>
</comment>
<dbReference type="FunFam" id="3.40.50.1400:FF:000002">
    <property type="entry name" value="Ferrochelatase"/>
    <property type="match status" value="1"/>
</dbReference>
<evidence type="ECO:0000256" key="4">
    <source>
        <dbReference type="ARBA" id="ARBA00023004"/>
    </source>
</evidence>
<evidence type="ECO:0000256" key="8">
    <source>
        <dbReference type="ARBA" id="ARBA00024536"/>
    </source>
</evidence>
<dbReference type="GO" id="GO:0004325">
    <property type="term" value="F:ferrochelatase activity"/>
    <property type="evidence" value="ECO:0007669"/>
    <property type="project" value="UniProtKB-UniRule"/>
</dbReference>
<dbReference type="InterPro" id="IPR019772">
    <property type="entry name" value="Ferrochelatase_AS"/>
</dbReference>
<feature type="binding site" evidence="9">
    <location>
        <position position="199"/>
    </location>
    <ligand>
        <name>Fe(2+)</name>
        <dbReference type="ChEBI" id="CHEBI:29033"/>
    </ligand>
</feature>
<gene>
    <name evidence="9" type="primary">hemH</name>
    <name evidence="11" type="ORF">EDC57_0191</name>
</gene>
<keyword evidence="3 9" id="KW-0479">Metal-binding</keyword>
<sequence length="332" mass="35696">MATPADTAVLLTNLGSPAAPTPAAVRRYLGEFLADPRIVDLPRWLWLPILHGIVLRVRPRRTVPLYRGIWREDGAPLVAVTRRQAEGVAARLAAAGLQVQVAVAMRYGEPGIAETVDRLLAAGVRRLLVLPLYPQYSATTVASTFDALAAALAGRPRLPELHLVAGYHAEAGYLDALAASVREAWDREGRAGHLLFSFHGLPRRYAAAGDPYPVQCRATAAAVAARLGLAPQAWSVAFQSRFGPGAWLEPATEAVLAELPARGVRTLQVLCPGFAADCLETLEEIAVRGRETFLAAGGERFGYVPALNDRADHLDFLAALCARRLRAWAPPC</sequence>
<dbReference type="EMBL" id="RJVI01000001">
    <property type="protein sequence ID" value="ROR34295.1"/>
    <property type="molecule type" value="Genomic_DNA"/>
</dbReference>
<evidence type="ECO:0000313" key="11">
    <source>
        <dbReference type="EMBL" id="ROR34295.1"/>
    </source>
</evidence>
<comment type="caution">
    <text evidence="11">The sequence shown here is derived from an EMBL/GenBank/DDBJ whole genome shotgun (WGS) entry which is preliminary data.</text>
</comment>
<dbReference type="GO" id="GO:0005737">
    <property type="term" value="C:cytoplasm"/>
    <property type="evidence" value="ECO:0007669"/>
    <property type="project" value="UniProtKB-SubCell"/>
</dbReference>